<name>A0A2L2LI75_AGRTU</name>
<dbReference type="Proteomes" id="UP000237717">
    <property type="component" value="Chromosome II"/>
</dbReference>
<dbReference type="AlphaFoldDB" id="A0A2L2LI75"/>
<keyword evidence="1" id="KW-0472">Membrane</keyword>
<proteinExistence type="predicted"/>
<sequence length="119" mass="13292">MNDITSITQTRSARLKCSFSTVEAIGTVVLWVILTIVTLGLALLVFPYYLNKAVLNKTEILDASGKTVGRLNCTFNIGHSIGHVIIWAILIVITLGLASFLYVYRVLRVVLNETRIEYY</sequence>
<dbReference type="Pfam" id="PF20403">
    <property type="entry name" value="DUF6693"/>
    <property type="match status" value="1"/>
</dbReference>
<feature type="transmembrane region" description="Helical" evidence="1">
    <location>
        <begin position="84"/>
        <end position="104"/>
    </location>
</feature>
<keyword evidence="1" id="KW-0812">Transmembrane</keyword>
<gene>
    <name evidence="2" type="ORF">At1D1609_39800</name>
</gene>
<keyword evidence="1" id="KW-1133">Transmembrane helix</keyword>
<organism evidence="2 3">
    <name type="scientific">Agrobacterium tumefaciens</name>
    <dbReference type="NCBI Taxonomy" id="358"/>
    <lineage>
        <taxon>Bacteria</taxon>
        <taxon>Pseudomonadati</taxon>
        <taxon>Pseudomonadota</taxon>
        <taxon>Alphaproteobacteria</taxon>
        <taxon>Hyphomicrobiales</taxon>
        <taxon>Rhizobiaceae</taxon>
        <taxon>Rhizobium/Agrobacterium group</taxon>
        <taxon>Agrobacterium</taxon>
        <taxon>Agrobacterium tumefaciens complex</taxon>
    </lineage>
</organism>
<evidence type="ECO:0000313" key="3">
    <source>
        <dbReference type="Proteomes" id="UP000237717"/>
    </source>
</evidence>
<dbReference type="RefSeq" id="WP_199772190.1">
    <property type="nucleotide sequence ID" value="NZ_CP026925.1"/>
</dbReference>
<dbReference type="EMBL" id="CP026925">
    <property type="protein sequence ID" value="AVH44027.1"/>
    <property type="molecule type" value="Genomic_DNA"/>
</dbReference>
<protein>
    <recommendedName>
        <fullName evidence="4">DUF898 family protein</fullName>
    </recommendedName>
</protein>
<accession>A0A2L2LI75</accession>
<evidence type="ECO:0000313" key="2">
    <source>
        <dbReference type="EMBL" id="AVH44027.1"/>
    </source>
</evidence>
<dbReference type="InterPro" id="IPR046515">
    <property type="entry name" value="DUF6693"/>
</dbReference>
<evidence type="ECO:0000256" key="1">
    <source>
        <dbReference type="SAM" id="Phobius"/>
    </source>
</evidence>
<evidence type="ECO:0008006" key="4">
    <source>
        <dbReference type="Google" id="ProtNLM"/>
    </source>
</evidence>
<feature type="transmembrane region" description="Helical" evidence="1">
    <location>
        <begin position="21"/>
        <end position="49"/>
    </location>
</feature>
<reference evidence="2 3" key="1">
    <citation type="submission" date="2018-02" db="EMBL/GenBank/DDBJ databases">
        <title>Complete genome sequence of Agrobacterium tumefaciens 1D1609.</title>
        <authorList>
            <person name="Cho S.-T."/>
            <person name="Haryono M."/>
            <person name="Chang H.-H."/>
            <person name="Santos M.N."/>
            <person name="Lai E.-M."/>
            <person name="Kuo C.-H."/>
        </authorList>
    </citation>
    <scope>NUCLEOTIDE SEQUENCE [LARGE SCALE GENOMIC DNA]</scope>
    <source>
        <strain evidence="2 3">1D1609</strain>
    </source>
</reference>